<dbReference type="SMART" id="SM00530">
    <property type="entry name" value="HTH_XRE"/>
    <property type="match status" value="1"/>
</dbReference>
<keyword evidence="3" id="KW-1185">Reference proteome</keyword>
<feature type="domain" description="HTH cro/C1-type" evidence="1">
    <location>
        <begin position="35"/>
        <end position="63"/>
    </location>
</feature>
<dbReference type="InterPro" id="IPR001387">
    <property type="entry name" value="Cro/C1-type_HTH"/>
</dbReference>
<evidence type="ECO:0000259" key="1">
    <source>
        <dbReference type="PROSITE" id="PS50943"/>
    </source>
</evidence>
<comment type="caution">
    <text evidence="2">The sequence shown here is derived from an EMBL/GenBank/DDBJ whole genome shotgun (WGS) entry which is preliminary data.</text>
</comment>
<protein>
    <recommendedName>
        <fullName evidence="1">HTH cro/C1-type domain-containing protein</fullName>
    </recommendedName>
</protein>
<evidence type="ECO:0000313" key="2">
    <source>
        <dbReference type="EMBL" id="GAA0955468.1"/>
    </source>
</evidence>
<dbReference type="Gene3D" id="1.10.260.40">
    <property type="entry name" value="lambda repressor-like DNA-binding domains"/>
    <property type="match status" value="1"/>
</dbReference>
<dbReference type="PROSITE" id="PS50943">
    <property type="entry name" value="HTH_CROC1"/>
    <property type="match status" value="1"/>
</dbReference>
<sequence>MTREPDPLAEFLGPFEPAGAKRRSARLRAGLRLGELRKRLGYTQEQVAGRMGVSQHRASAIETAALNDIKMSIFAACPEAMGAGIDLGAGFKGGDRVDLLTA</sequence>
<reference evidence="2 3" key="1">
    <citation type="journal article" date="2019" name="Int. J. Syst. Evol. Microbiol.">
        <title>The Global Catalogue of Microorganisms (GCM) 10K type strain sequencing project: providing services to taxonomists for standard genome sequencing and annotation.</title>
        <authorList>
            <consortium name="The Broad Institute Genomics Platform"/>
            <consortium name="The Broad Institute Genome Sequencing Center for Infectious Disease"/>
            <person name="Wu L."/>
            <person name="Ma J."/>
        </authorList>
    </citation>
    <scope>NUCLEOTIDE SEQUENCE [LARGE SCALE GENOMIC DNA]</scope>
    <source>
        <strain evidence="2 3">JCM 10696</strain>
    </source>
</reference>
<evidence type="ECO:0000313" key="3">
    <source>
        <dbReference type="Proteomes" id="UP001500665"/>
    </source>
</evidence>
<organism evidence="2 3">
    <name type="scientific">Actinocorallia libanotica</name>
    <dbReference type="NCBI Taxonomy" id="46162"/>
    <lineage>
        <taxon>Bacteria</taxon>
        <taxon>Bacillati</taxon>
        <taxon>Actinomycetota</taxon>
        <taxon>Actinomycetes</taxon>
        <taxon>Streptosporangiales</taxon>
        <taxon>Thermomonosporaceae</taxon>
        <taxon>Actinocorallia</taxon>
    </lineage>
</organism>
<dbReference type="EMBL" id="BAAAHH010000016">
    <property type="protein sequence ID" value="GAA0955468.1"/>
    <property type="molecule type" value="Genomic_DNA"/>
</dbReference>
<dbReference type="CDD" id="cd00093">
    <property type="entry name" value="HTH_XRE"/>
    <property type="match status" value="1"/>
</dbReference>
<gene>
    <name evidence="2" type="ORF">GCM10009550_40350</name>
</gene>
<proteinExistence type="predicted"/>
<name>A0ABN1RDU0_9ACTN</name>
<dbReference type="SUPFAM" id="SSF47413">
    <property type="entry name" value="lambda repressor-like DNA-binding domains"/>
    <property type="match status" value="1"/>
</dbReference>
<dbReference type="RefSeq" id="WP_344242414.1">
    <property type="nucleotide sequence ID" value="NZ_BAAAHH010000016.1"/>
</dbReference>
<accession>A0ABN1RDU0</accession>
<dbReference type="InterPro" id="IPR010982">
    <property type="entry name" value="Lambda_DNA-bd_dom_sf"/>
</dbReference>
<dbReference type="Pfam" id="PF13560">
    <property type="entry name" value="HTH_31"/>
    <property type="match status" value="1"/>
</dbReference>
<dbReference type="Proteomes" id="UP001500665">
    <property type="component" value="Unassembled WGS sequence"/>
</dbReference>